<organism evidence="1">
    <name type="scientific">viral metagenome</name>
    <dbReference type="NCBI Taxonomy" id="1070528"/>
    <lineage>
        <taxon>unclassified sequences</taxon>
        <taxon>metagenomes</taxon>
        <taxon>organismal metagenomes</taxon>
    </lineage>
</organism>
<reference evidence="1" key="1">
    <citation type="journal article" date="2020" name="Nature">
        <title>Giant virus diversity and host interactions through global metagenomics.</title>
        <authorList>
            <person name="Schulz F."/>
            <person name="Roux S."/>
            <person name="Paez-Espino D."/>
            <person name="Jungbluth S."/>
            <person name="Walsh D.A."/>
            <person name="Denef V.J."/>
            <person name="McMahon K.D."/>
            <person name="Konstantinidis K.T."/>
            <person name="Eloe-Fadrosh E.A."/>
            <person name="Kyrpides N.C."/>
            <person name="Woyke T."/>
        </authorList>
    </citation>
    <scope>NUCLEOTIDE SEQUENCE</scope>
    <source>
        <strain evidence="1">GVMAG-M-3300013004-44</strain>
    </source>
</reference>
<proteinExistence type="predicted"/>
<dbReference type="AlphaFoldDB" id="A0A6C0BGH9"/>
<evidence type="ECO:0000313" key="1">
    <source>
        <dbReference type="EMBL" id="QHS91190.1"/>
    </source>
</evidence>
<sequence>MLYGSSWIPVGGWNRTWTEKEKIQCSRLYFFFHDKKHYSEKVSSIMAQMVIYKEKYHVHYSEEQEQELKKALQPIHLVKA</sequence>
<protein>
    <submittedName>
        <fullName evidence="1">Uncharacterized protein</fullName>
    </submittedName>
</protein>
<dbReference type="EMBL" id="MN739156">
    <property type="protein sequence ID" value="QHS91190.1"/>
    <property type="molecule type" value="Genomic_DNA"/>
</dbReference>
<accession>A0A6C0BGH9</accession>
<name>A0A6C0BGH9_9ZZZZ</name>